<accession>A0A5P1F8W9</accession>
<evidence type="ECO:0000256" key="9">
    <source>
        <dbReference type="PROSITE-ProRule" id="PRU00108"/>
    </source>
</evidence>
<evidence type="ECO:0000256" key="3">
    <source>
        <dbReference type="ARBA" id="ARBA00023015"/>
    </source>
</evidence>
<keyword evidence="7" id="KW-0804">Transcription</keyword>
<dbReference type="Gene3D" id="3.30.530.20">
    <property type="match status" value="1"/>
</dbReference>
<dbReference type="InterPro" id="IPR002913">
    <property type="entry name" value="START_lipid-bd_dom"/>
</dbReference>
<dbReference type="InterPro" id="IPR057993">
    <property type="entry name" value="HD-Zip_IV_C"/>
</dbReference>
<dbReference type="AlphaFoldDB" id="A0A5P1F8W9"/>
<dbReference type="GO" id="GO:0005634">
    <property type="term" value="C:nucleus"/>
    <property type="evidence" value="ECO:0007669"/>
    <property type="project" value="UniProtKB-SubCell"/>
</dbReference>
<dbReference type="SMART" id="SM00389">
    <property type="entry name" value="HOX"/>
    <property type="match status" value="1"/>
</dbReference>
<evidence type="ECO:0000256" key="10">
    <source>
        <dbReference type="RuleBase" id="RU000682"/>
    </source>
</evidence>
<dbReference type="CDD" id="cd08875">
    <property type="entry name" value="START_ArGLABRA2_like"/>
    <property type="match status" value="1"/>
</dbReference>
<keyword evidence="16" id="KW-1185">Reference proteome</keyword>
<reference evidence="16" key="1">
    <citation type="journal article" date="2017" name="Nat. Commun.">
        <title>The asparagus genome sheds light on the origin and evolution of a young Y chromosome.</title>
        <authorList>
            <person name="Harkess A."/>
            <person name="Zhou J."/>
            <person name="Xu C."/>
            <person name="Bowers J.E."/>
            <person name="Van der Hulst R."/>
            <person name="Ayyampalayam S."/>
            <person name="Mercati F."/>
            <person name="Riccardi P."/>
            <person name="McKain M.R."/>
            <person name="Kakrana A."/>
            <person name="Tang H."/>
            <person name="Ray J."/>
            <person name="Groenendijk J."/>
            <person name="Arikit S."/>
            <person name="Mathioni S.M."/>
            <person name="Nakano M."/>
            <person name="Shan H."/>
            <person name="Telgmann-Rauber A."/>
            <person name="Kanno A."/>
            <person name="Yue Z."/>
            <person name="Chen H."/>
            <person name="Li W."/>
            <person name="Chen Y."/>
            <person name="Xu X."/>
            <person name="Zhang Y."/>
            <person name="Luo S."/>
            <person name="Chen H."/>
            <person name="Gao J."/>
            <person name="Mao Z."/>
            <person name="Pires J.C."/>
            <person name="Luo M."/>
            <person name="Kudrna D."/>
            <person name="Wing R.A."/>
            <person name="Meyers B.C."/>
            <person name="Yi K."/>
            <person name="Kong H."/>
            <person name="Lavrijsen P."/>
            <person name="Sunseri F."/>
            <person name="Falavigna A."/>
            <person name="Ye Y."/>
            <person name="Leebens-Mack J.H."/>
            <person name="Chen G."/>
        </authorList>
    </citation>
    <scope>NUCLEOTIDE SEQUENCE [LARGE SCALE GENOMIC DNA]</scope>
    <source>
        <strain evidence="16">cv. DH0086</strain>
    </source>
</reference>
<evidence type="ECO:0000259" key="13">
    <source>
        <dbReference type="PROSITE" id="PS50071"/>
    </source>
</evidence>
<evidence type="ECO:0000256" key="11">
    <source>
        <dbReference type="SAM" id="Coils"/>
    </source>
</evidence>
<dbReference type="Pfam" id="PF00046">
    <property type="entry name" value="Homeodomain"/>
    <property type="match status" value="1"/>
</dbReference>
<evidence type="ECO:0000256" key="7">
    <source>
        <dbReference type="ARBA" id="ARBA00023163"/>
    </source>
</evidence>
<dbReference type="PANTHER" id="PTHR45654">
    <property type="entry name" value="HOMEOBOX-LEUCINE ZIPPER PROTEIN MERISTEM L1"/>
    <property type="match status" value="1"/>
</dbReference>
<keyword evidence="4 11" id="KW-0175">Coiled coil</keyword>
<dbReference type="PANTHER" id="PTHR45654:SF77">
    <property type="entry name" value="HOMEOBOX-LEUCINE ZIPPER PROTEIN MERISTEM L1"/>
    <property type="match status" value="1"/>
</dbReference>
<feature type="DNA-binding region" description="Homeobox" evidence="9">
    <location>
        <begin position="16"/>
        <end position="75"/>
    </location>
</feature>
<evidence type="ECO:0000256" key="6">
    <source>
        <dbReference type="ARBA" id="ARBA00023155"/>
    </source>
</evidence>
<dbReference type="InterPro" id="IPR001356">
    <property type="entry name" value="HD"/>
</dbReference>
<evidence type="ECO:0000313" key="15">
    <source>
        <dbReference type="EMBL" id="ONK74775.1"/>
    </source>
</evidence>
<dbReference type="CDD" id="cd00086">
    <property type="entry name" value="homeodomain"/>
    <property type="match status" value="1"/>
</dbReference>
<gene>
    <name evidence="15" type="ORF">A4U43_C03F10020</name>
</gene>
<dbReference type="GO" id="GO:0003677">
    <property type="term" value="F:DNA binding"/>
    <property type="evidence" value="ECO:0007669"/>
    <property type="project" value="UniProtKB-UniRule"/>
</dbReference>
<comment type="similarity">
    <text evidence="2">Belongs to the HD-ZIP homeobox family. Class IV subfamily.</text>
</comment>
<evidence type="ECO:0000256" key="2">
    <source>
        <dbReference type="ARBA" id="ARBA00006789"/>
    </source>
</evidence>
<keyword evidence="3" id="KW-0805">Transcription regulation</keyword>
<evidence type="ECO:0000256" key="12">
    <source>
        <dbReference type="SAM" id="MobiDB-lite"/>
    </source>
</evidence>
<dbReference type="InterPro" id="IPR023393">
    <property type="entry name" value="START-like_dom_sf"/>
</dbReference>
<feature type="coiled-coil region" evidence="11">
    <location>
        <begin position="66"/>
        <end position="100"/>
    </location>
</feature>
<dbReference type="PROSITE" id="PS50848">
    <property type="entry name" value="START"/>
    <property type="match status" value="1"/>
</dbReference>
<dbReference type="InterPro" id="IPR009057">
    <property type="entry name" value="Homeodomain-like_sf"/>
</dbReference>
<dbReference type="SUPFAM" id="SSF55961">
    <property type="entry name" value="Bet v1-like"/>
    <property type="match status" value="2"/>
</dbReference>
<proteinExistence type="inferred from homology"/>
<feature type="compositionally biased region" description="Basic and acidic residues" evidence="12">
    <location>
        <begin position="21"/>
        <end position="32"/>
    </location>
</feature>
<dbReference type="EMBL" id="CM007383">
    <property type="protein sequence ID" value="ONK74775.1"/>
    <property type="molecule type" value="Genomic_DNA"/>
</dbReference>
<dbReference type="Gene3D" id="1.10.10.60">
    <property type="entry name" value="Homeodomain-like"/>
    <property type="match status" value="1"/>
</dbReference>
<dbReference type="InterPro" id="IPR042160">
    <property type="entry name" value="HD-Zip_IV"/>
</dbReference>
<dbReference type="Pfam" id="PF25797">
    <property type="entry name" value="PDF2_C"/>
    <property type="match status" value="1"/>
</dbReference>
<dbReference type="GO" id="GO:0008289">
    <property type="term" value="F:lipid binding"/>
    <property type="evidence" value="ECO:0007669"/>
    <property type="project" value="InterPro"/>
</dbReference>
<keyword evidence="5 9" id="KW-0238">DNA-binding</keyword>
<organism evidence="15 16">
    <name type="scientific">Asparagus officinalis</name>
    <name type="common">Garden asparagus</name>
    <dbReference type="NCBI Taxonomy" id="4686"/>
    <lineage>
        <taxon>Eukaryota</taxon>
        <taxon>Viridiplantae</taxon>
        <taxon>Streptophyta</taxon>
        <taxon>Embryophyta</taxon>
        <taxon>Tracheophyta</taxon>
        <taxon>Spermatophyta</taxon>
        <taxon>Magnoliopsida</taxon>
        <taxon>Liliopsida</taxon>
        <taxon>Asparagales</taxon>
        <taxon>Asparagaceae</taxon>
        <taxon>Asparagoideae</taxon>
        <taxon>Asparagus</taxon>
    </lineage>
</organism>
<dbReference type="PROSITE" id="PS50071">
    <property type="entry name" value="HOMEOBOX_2"/>
    <property type="match status" value="1"/>
</dbReference>
<evidence type="ECO:0000256" key="4">
    <source>
        <dbReference type="ARBA" id="ARBA00023054"/>
    </source>
</evidence>
<evidence type="ECO:0000256" key="5">
    <source>
        <dbReference type="ARBA" id="ARBA00023125"/>
    </source>
</evidence>
<feature type="domain" description="START" evidence="14">
    <location>
        <begin position="200"/>
        <end position="422"/>
    </location>
</feature>
<evidence type="ECO:0000313" key="16">
    <source>
        <dbReference type="Proteomes" id="UP000243459"/>
    </source>
</evidence>
<name>A0A5P1F8W9_ASPOF</name>
<evidence type="ECO:0000256" key="8">
    <source>
        <dbReference type="ARBA" id="ARBA00023242"/>
    </source>
</evidence>
<evidence type="ECO:0000256" key="1">
    <source>
        <dbReference type="ARBA" id="ARBA00004123"/>
    </source>
</evidence>
<feature type="domain" description="Homeobox" evidence="13">
    <location>
        <begin position="14"/>
        <end position="74"/>
    </location>
</feature>
<dbReference type="SUPFAM" id="SSF46689">
    <property type="entry name" value="Homeodomain-like"/>
    <property type="match status" value="1"/>
</dbReference>
<dbReference type="Pfam" id="PF01852">
    <property type="entry name" value="START"/>
    <property type="match status" value="1"/>
</dbReference>
<keyword evidence="6 9" id="KW-0371">Homeobox</keyword>
<keyword evidence="8 9" id="KW-0539">Nucleus</keyword>
<dbReference type="Proteomes" id="UP000243459">
    <property type="component" value="Chromosome 3"/>
</dbReference>
<dbReference type="SMART" id="SM00234">
    <property type="entry name" value="START"/>
    <property type="match status" value="1"/>
</dbReference>
<protein>
    <submittedName>
        <fullName evidence="15">Uncharacterized protein</fullName>
    </submittedName>
</protein>
<feature type="compositionally biased region" description="Basic and acidic residues" evidence="12">
    <location>
        <begin position="1"/>
        <end position="14"/>
    </location>
</feature>
<sequence length="674" mass="75298">MDSGSDSRSEEPPAQRRKPYERHTRQQKRKLEEYFAVNQHPDERERMRIGRELGLDHSRVKFWFQNKRTQNKNKALKSEMEELRSKYESAMAQMEVMKESLRSAACSKCGGPLLGEETLNERQIRVGNAKLRDEINQGPTIEGNCIGVPFACSSSFQQPISIPGPSNFFIPNGANIENSTYNAAANGTTESTFNNTTEVLENHANVFTQIAEAAADELLIMAQTGQPLWLPAAGPENYIEILNEGEYLLSVSKWAVPNSFGFTREATRAVTMVNMNAFRLVEILCDAKKWSALFSGVVLRATTMEISAEYQLPSPLVPTRDILFLRYCKKLPLERTWVVVDVSLDLFRSDPAPNRCQKRPSGCIIEEIEEQTIKVIWVEHVEINVQANFVHAMYKPIVSSGIGFGARRWLAMLGRQSDRIANAMNCNIPYFSEFDAERATRGTSPGNNVLKLAERMVLSFYAGLACSLAHGWVNEFGDGTESVKIASKRNVGDPRMPSGVIVNASVSFWVPAMPKRVFDFLCDESSRDKWDSPSEREKLVPVVLIPTGIESGNYISILKQANDKTKHKKKMFIQESCFDNTCSYLIYAPVSKRSVNVCIHGGDQERIQLLPSGVTIVPDGPYWMTNGSLVTVSIQILSDSNPQTDVNPGSVELVNNLVMSVVDSIKIGVVDENQ</sequence>
<dbReference type="Gramene" id="ONK74775">
    <property type="protein sequence ID" value="ONK74775"/>
    <property type="gene ID" value="A4U43_C03F10020"/>
</dbReference>
<comment type="subcellular location">
    <subcellularLocation>
        <location evidence="1 9 10">Nucleus</location>
    </subcellularLocation>
</comment>
<feature type="region of interest" description="Disordered" evidence="12">
    <location>
        <begin position="1"/>
        <end position="32"/>
    </location>
</feature>
<evidence type="ECO:0000259" key="14">
    <source>
        <dbReference type="PROSITE" id="PS50848"/>
    </source>
</evidence>